<accession>A0A839RWT0</accession>
<dbReference type="RefSeq" id="WP_183645906.1">
    <property type="nucleotide sequence ID" value="NZ_JACHWU010000001.1"/>
</dbReference>
<protein>
    <recommendedName>
        <fullName evidence="6">Cell wall-active antibiotic response 4TMS protein YvqF</fullName>
    </recommendedName>
</protein>
<evidence type="ECO:0000313" key="5">
    <source>
        <dbReference type="Proteomes" id="UP000550714"/>
    </source>
</evidence>
<dbReference type="Pfam" id="PF09922">
    <property type="entry name" value="LiaF-like_C"/>
    <property type="match status" value="1"/>
</dbReference>
<feature type="region of interest" description="Disordered" evidence="1">
    <location>
        <begin position="73"/>
        <end position="106"/>
    </location>
</feature>
<feature type="compositionally biased region" description="Low complexity" evidence="1">
    <location>
        <begin position="73"/>
        <end position="82"/>
    </location>
</feature>
<feature type="compositionally biased region" description="Basic and acidic residues" evidence="1">
    <location>
        <begin position="9"/>
        <end position="25"/>
    </location>
</feature>
<dbReference type="EMBL" id="JACHWU010000001">
    <property type="protein sequence ID" value="MBB3049007.1"/>
    <property type="molecule type" value="Genomic_DNA"/>
</dbReference>
<name>A0A839RWT0_9PSEU</name>
<gene>
    <name evidence="4" type="ORF">FHS23_000002</name>
</gene>
<dbReference type="InterPro" id="IPR024425">
    <property type="entry name" value="LiaF-like_C"/>
</dbReference>
<dbReference type="Pfam" id="PF08044">
    <property type="entry name" value="DUF1707"/>
    <property type="match status" value="1"/>
</dbReference>
<dbReference type="PANTHER" id="PTHR40763:SF4">
    <property type="entry name" value="DUF1707 DOMAIN-CONTAINING PROTEIN"/>
    <property type="match status" value="1"/>
</dbReference>
<dbReference type="Proteomes" id="UP000550714">
    <property type="component" value="Unassembled WGS sequence"/>
</dbReference>
<proteinExistence type="predicted"/>
<reference evidence="4 5" key="1">
    <citation type="submission" date="2020-08" db="EMBL/GenBank/DDBJ databases">
        <title>Genomic Encyclopedia of Type Strains, Phase III (KMG-III): the genomes of soil and plant-associated and newly described type strains.</title>
        <authorList>
            <person name="Whitman W."/>
        </authorList>
    </citation>
    <scope>NUCLEOTIDE SEQUENCE [LARGE SCALE GENOMIC DNA]</scope>
    <source>
        <strain evidence="4 5">CECT 8577</strain>
    </source>
</reference>
<sequence length="230" mass="24856">MTEESGSAEPHRIEPARLRASDTDREQVAQQLHRAMGDGRITVSELEERLGIVYAAKTLGELEPVLTDIPGAVSPASAAQPPAAQPSPRAPESRVGGTPGSATSIAIMSGTDRKGSWVVPRQHNSFAFWGGVEIDLREARFAEREVTITAVAIMAGIDVIVPDDVHVRVTGIGVMGAFERVDKKDPRPEDEVPEGAPVVTVNGLAFWAGVEVRRMPRKKKVEGRDNRRLE</sequence>
<evidence type="ECO:0008006" key="6">
    <source>
        <dbReference type="Google" id="ProtNLM"/>
    </source>
</evidence>
<evidence type="ECO:0000259" key="3">
    <source>
        <dbReference type="Pfam" id="PF09922"/>
    </source>
</evidence>
<comment type="caution">
    <text evidence="4">The sequence shown here is derived from an EMBL/GenBank/DDBJ whole genome shotgun (WGS) entry which is preliminary data.</text>
</comment>
<feature type="domain" description="DUF1707" evidence="2">
    <location>
        <begin position="18"/>
        <end position="70"/>
    </location>
</feature>
<feature type="region of interest" description="Disordered" evidence="1">
    <location>
        <begin position="1"/>
        <end position="25"/>
    </location>
</feature>
<dbReference type="AlphaFoldDB" id="A0A839RWT0"/>
<evidence type="ECO:0000256" key="1">
    <source>
        <dbReference type="SAM" id="MobiDB-lite"/>
    </source>
</evidence>
<keyword evidence="5" id="KW-1185">Reference proteome</keyword>
<feature type="domain" description="Cell wall-active antibiotics response LiaF-like C-terminal" evidence="3">
    <location>
        <begin position="121"/>
        <end position="184"/>
    </location>
</feature>
<organism evidence="4 5">
    <name type="scientific">Prauserella isguenensis</name>
    <dbReference type="NCBI Taxonomy" id="1470180"/>
    <lineage>
        <taxon>Bacteria</taxon>
        <taxon>Bacillati</taxon>
        <taxon>Actinomycetota</taxon>
        <taxon>Actinomycetes</taxon>
        <taxon>Pseudonocardiales</taxon>
        <taxon>Pseudonocardiaceae</taxon>
        <taxon>Prauserella</taxon>
    </lineage>
</organism>
<dbReference type="InterPro" id="IPR012551">
    <property type="entry name" value="DUF1707_SHOCT-like"/>
</dbReference>
<evidence type="ECO:0000313" key="4">
    <source>
        <dbReference type="EMBL" id="MBB3049007.1"/>
    </source>
</evidence>
<evidence type="ECO:0000259" key="2">
    <source>
        <dbReference type="Pfam" id="PF08044"/>
    </source>
</evidence>
<dbReference type="PANTHER" id="PTHR40763">
    <property type="entry name" value="MEMBRANE PROTEIN-RELATED"/>
    <property type="match status" value="1"/>
</dbReference>